<dbReference type="PANTHER" id="PTHR43298:SF2">
    <property type="entry name" value="FMN_FAD EXPORTER YEEO-RELATED"/>
    <property type="match status" value="1"/>
</dbReference>
<dbReference type="Proteomes" id="UP001222770">
    <property type="component" value="Unassembled WGS sequence"/>
</dbReference>
<feature type="transmembrane region" description="Helical" evidence="10">
    <location>
        <begin position="246"/>
        <end position="267"/>
    </location>
</feature>
<evidence type="ECO:0000256" key="8">
    <source>
        <dbReference type="ARBA" id="ARBA00023136"/>
    </source>
</evidence>
<evidence type="ECO:0000256" key="7">
    <source>
        <dbReference type="ARBA" id="ARBA00023065"/>
    </source>
</evidence>
<keyword evidence="8 10" id="KW-0472">Membrane</keyword>
<dbReference type="PANTHER" id="PTHR43298">
    <property type="entry name" value="MULTIDRUG RESISTANCE PROTEIN NORM-RELATED"/>
    <property type="match status" value="1"/>
</dbReference>
<feature type="transmembrane region" description="Helical" evidence="10">
    <location>
        <begin position="53"/>
        <end position="82"/>
    </location>
</feature>
<evidence type="ECO:0000256" key="4">
    <source>
        <dbReference type="ARBA" id="ARBA00022475"/>
    </source>
</evidence>
<gene>
    <name evidence="11" type="ORF">POM99_06800</name>
</gene>
<evidence type="ECO:0000256" key="3">
    <source>
        <dbReference type="ARBA" id="ARBA00022449"/>
    </source>
</evidence>
<feature type="transmembrane region" description="Helical" evidence="10">
    <location>
        <begin position="431"/>
        <end position="453"/>
    </location>
</feature>
<name>A0ABT6CG50_9SPHN</name>
<dbReference type="CDD" id="cd13131">
    <property type="entry name" value="MATE_NorM_like"/>
    <property type="match status" value="1"/>
</dbReference>
<reference evidence="11 12" key="1">
    <citation type="submission" date="2023-03" db="EMBL/GenBank/DDBJ databases">
        <title>Novosphingobium cyanobacteriorum sp. nov., isolated from a eutrophic reservoir during the Microcystis bloom period.</title>
        <authorList>
            <person name="Kang M."/>
            <person name="Le V."/>
            <person name="Ko S.-R."/>
            <person name="Lee S.-A."/>
            <person name="Ahn C.-Y."/>
        </authorList>
    </citation>
    <scope>NUCLEOTIDE SEQUENCE [LARGE SCALE GENOMIC DNA]</scope>
    <source>
        <strain evidence="11 12">HBC54</strain>
    </source>
</reference>
<comment type="caution">
    <text evidence="11">The sequence shown here is derived from an EMBL/GenBank/DDBJ whole genome shotgun (WGS) entry which is preliminary data.</text>
</comment>
<dbReference type="Pfam" id="PF01554">
    <property type="entry name" value="MatE"/>
    <property type="match status" value="2"/>
</dbReference>
<evidence type="ECO:0000256" key="10">
    <source>
        <dbReference type="SAM" id="Phobius"/>
    </source>
</evidence>
<dbReference type="InterPro" id="IPR048279">
    <property type="entry name" value="MdtK-like"/>
</dbReference>
<proteinExistence type="predicted"/>
<feature type="transmembrane region" description="Helical" evidence="10">
    <location>
        <begin position="133"/>
        <end position="158"/>
    </location>
</feature>
<feature type="transmembrane region" description="Helical" evidence="10">
    <location>
        <begin position="21"/>
        <end position="47"/>
    </location>
</feature>
<evidence type="ECO:0000256" key="2">
    <source>
        <dbReference type="ARBA" id="ARBA00022448"/>
    </source>
</evidence>
<dbReference type="PIRSF" id="PIRSF006603">
    <property type="entry name" value="DinF"/>
    <property type="match status" value="1"/>
</dbReference>
<evidence type="ECO:0000256" key="1">
    <source>
        <dbReference type="ARBA" id="ARBA00004429"/>
    </source>
</evidence>
<evidence type="ECO:0000313" key="11">
    <source>
        <dbReference type="EMBL" id="MDF8332901.1"/>
    </source>
</evidence>
<keyword evidence="5 10" id="KW-0812">Transmembrane</keyword>
<feature type="transmembrane region" description="Helical" evidence="10">
    <location>
        <begin position="170"/>
        <end position="192"/>
    </location>
</feature>
<evidence type="ECO:0000256" key="9">
    <source>
        <dbReference type="ARBA" id="ARBA00031636"/>
    </source>
</evidence>
<protein>
    <recommendedName>
        <fullName evidence="9">Multidrug-efflux transporter</fullName>
    </recommendedName>
</protein>
<keyword evidence="3" id="KW-0050">Antiport</keyword>
<dbReference type="RefSeq" id="WP_277276105.1">
    <property type="nucleotide sequence ID" value="NZ_JAROCY010000005.1"/>
</dbReference>
<feature type="transmembrane region" description="Helical" evidence="10">
    <location>
        <begin position="326"/>
        <end position="346"/>
    </location>
</feature>
<comment type="subcellular location">
    <subcellularLocation>
        <location evidence="1">Cell inner membrane</location>
        <topology evidence="1">Multi-pass membrane protein</topology>
    </subcellularLocation>
</comment>
<dbReference type="NCBIfam" id="TIGR00797">
    <property type="entry name" value="matE"/>
    <property type="match status" value="1"/>
</dbReference>
<feature type="transmembrane region" description="Helical" evidence="10">
    <location>
        <begin position="287"/>
        <end position="314"/>
    </location>
</feature>
<sequence length="463" mass="49045">MALSAMFENPPTRTIDELKATLRLAAPLVGANLLQVAVFAIDVVFVARLGPQALAASALSVALFGLLMWSITGLVGAASPLIAAELGKRSHAVREVRRTVRMAGWAGMFAALLSMGFFLLGEPLMRLTGQQEGVIVLAVPFMHVLMWASVPMVLGALLRTVVATLGRPGVATWITGLAVVVNGLGNWVFVFGHLGMPALGLTGSALSSVVTACIMLGAYVVVIRSDRRLRRYRLFGRWWRPEWKRFVEVLRIGMPICATIIAEAGLFNGAAFLMGRIGEVELAAHTVVLQLASIAFMVPFGVAQAATIRVGLAYGAGDNAAIARAGWVALGLGIGFMTITALVMLLTPRFVMMLYIDPDAPANAGLVKLALQYIVVAAGFQLFDGAQAVGQGVLRGLQDTRVPMAIAMFGYWIPGLGTAVLLGLFTPLGGVGVWLGLLVSLIVVAGLILWRWLARGRLGLLPA</sequence>
<organism evidence="11 12">
    <name type="scientific">Novosphingobium cyanobacteriorum</name>
    <dbReference type="NCBI Taxonomy" id="3024215"/>
    <lineage>
        <taxon>Bacteria</taxon>
        <taxon>Pseudomonadati</taxon>
        <taxon>Pseudomonadota</taxon>
        <taxon>Alphaproteobacteria</taxon>
        <taxon>Sphingomonadales</taxon>
        <taxon>Sphingomonadaceae</taxon>
        <taxon>Novosphingobium</taxon>
    </lineage>
</organism>
<feature type="transmembrane region" description="Helical" evidence="10">
    <location>
        <begin position="204"/>
        <end position="225"/>
    </location>
</feature>
<feature type="transmembrane region" description="Helical" evidence="10">
    <location>
        <begin position="103"/>
        <end position="121"/>
    </location>
</feature>
<dbReference type="InterPro" id="IPR002528">
    <property type="entry name" value="MATE_fam"/>
</dbReference>
<keyword evidence="6 10" id="KW-1133">Transmembrane helix</keyword>
<feature type="transmembrane region" description="Helical" evidence="10">
    <location>
        <begin position="404"/>
        <end position="425"/>
    </location>
</feature>
<dbReference type="InterPro" id="IPR050222">
    <property type="entry name" value="MATE_MdtK"/>
</dbReference>
<keyword evidence="7" id="KW-0406">Ion transport</keyword>
<evidence type="ECO:0000256" key="5">
    <source>
        <dbReference type="ARBA" id="ARBA00022692"/>
    </source>
</evidence>
<dbReference type="EMBL" id="JAROCY010000005">
    <property type="protein sequence ID" value="MDF8332901.1"/>
    <property type="molecule type" value="Genomic_DNA"/>
</dbReference>
<accession>A0ABT6CG50</accession>
<evidence type="ECO:0000313" key="12">
    <source>
        <dbReference type="Proteomes" id="UP001222770"/>
    </source>
</evidence>
<keyword evidence="12" id="KW-1185">Reference proteome</keyword>
<keyword evidence="4" id="KW-1003">Cell membrane</keyword>
<evidence type="ECO:0000256" key="6">
    <source>
        <dbReference type="ARBA" id="ARBA00022989"/>
    </source>
</evidence>
<keyword evidence="2" id="KW-0813">Transport</keyword>